<comment type="caution">
    <text evidence="2">The sequence shown here is derived from an EMBL/GenBank/DDBJ whole genome shotgun (WGS) entry which is preliminary data.</text>
</comment>
<evidence type="ECO:0000313" key="2">
    <source>
        <dbReference type="EMBL" id="KAK9046347.1"/>
    </source>
</evidence>
<keyword evidence="3" id="KW-1185">Reference proteome</keyword>
<gene>
    <name evidence="2" type="ORF">V6N11_052239</name>
</gene>
<keyword evidence="1" id="KW-0812">Transmembrane</keyword>
<keyword evidence="1" id="KW-0472">Membrane</keyword>
<evidence type="ECO:0008006" key="4">
    <source>
        <dbReference type="Google" id="ProtNLM"/>
    </source>
</evidence>
<evidence type="ECO:0000313" key="3">
    <source>
        <dbReference type="Proteomes" id="UP001396334"/>
    </source>
</evidence>
<proteinExistence type="predicted"/>
<reference evidence="2 3" key="1">
    <citation type="journal article" date="2024" name="G3 (Bethesda)">
        <title>Genome assembly of Hibiscus sabdariffa L. provides insights into metabolisms of medicinal natural products.</title>
        <authorList>
            <person name="Kim T."/>
        </authorList>
    </citation>
    <scope>NUCLEOTIDE SEQUENCE [LARGE SCALE GENOMIC DNA]</scope>
    <source>
        <strain evidence="2">TK-2024</strain>
        <tissue evidence="2">Old leaves</tissue>
    </source>
</reference>
<keyword evidence="1" id="KW-1133">Transmembrane helix</keyword>
<evidence type="ECO:0000256" key="1">
    <source>
        <dbReference type="SAM" id="Phobius"/>
    </source>
</evidence>
<organism evidence="2 3">
    <name type="scientific">Hibiscus sabdariffa</name>
    <name type="common">roselle</name>
    <dbReference type="NCBI Taxonomy" id="183260"/>
    <lineage>
        <taxon>Eukaryota</taxon>
        <taxon>Viridiplantae</taxon>
        <taxon>Streptophyta</taxon>
        <taxon>Embryophyta</taxon>
        <taxon>Tracheophyta</taxon>
        <taxon>Spermatophyta</taxon>
        <taxon>Magnoliopsida</taxon>
        <taxon>eudicotyledons</taxon>
        <taxon>Gunneridae</taxon>
        <taxon>Pentapetalae</taxon>
        <taxon>rosids</taxon>
        <taxon>malvids</taxon>
        <taxon>Malvales</taxon>
        <taxon>Malvaceae</taxon>
        <taxon>Malvoideae</taxon>
        <taxon>Hibiscus</taxon>
    </lineage>
</organism>
<protein>
    <recommendedName>
        <fullName evidence="4">Zinc knuckle CX2CX4HX4C domain-containing protein</fullName>
    </recommendedName>
</protein>
<feature type="transmembrane region" description="Helical" evidence="1">
    <location>
        <begin position="257"/>
        <end position="278"/>
    </location>
</feature>
<dbReference type="Proteomes" id="UP001396334">
    <property type="component" value="Unassembled WGS sequence"/>
</dbReference>
<sequence length="286" mass="31827">MDCNKPSMVTPVMKSPTTSYKDMLIGGIANTPNDDLISLDDDDIDLLGEGVRIREMDASKIAINGLLHVVEYESLSVVCFNYGIYGHNSYLCPRNRSDEYNTLPPSFAQDKLKPKHSKSFGTWMLDRKQRRRPRNMATTDVTNINFPMQQSRYNPNFMDNDNMDVVVTQADLVTIPICEQPTILLPPSAIQNNIRVHAISPKVSLVKLKAKGKLPQAVRKPPSVNLGPKSVNIPMRKSCSYIASSSRSTKGQSHASILQKALISLLCMLLLVMAPLSWLSSSTMIF</sequence>
<dbReference type="EMBL" id="JBBPBN010000001">
    <property type="protein sequence ID" value="KAK9046347.1"/>
    <property type="molecule type" value="Genomic_DNA"/>
</dbReference>
<accession>A0ABR2U9E5</accession>
<name>A0ABR2U9E5_9ROSI</name>